<dbReference type="PANTHER" id="PTHR30037:SF4">
    <property type="entry name" value="DNA-3-METHYLADENINE GLYCOSYLASE I"/>
    <property type="match status" value="1"/>
</dbReference>
<dbReference type="InterPro" id="IPR052891">
    <property type="entry name" value="DNA-3mA_glycosylase"/>
</dbReference>
<reference evidence="1" key="1">
    <citation type="journal article" date="2017" name="Appl. Environ. Microbiol.">
        <title>Molecular characterization of an Endozoicomonas-like organism causing infection in king scallop Pecten maximus L.</title>
        <authorList>
            <person name="Cano I."/>
            <person name="van Aerle R."/>
            <person name="Ross S."/>
            <person name="Verner-Jeffreys D.W."/>
            <person name="Paley R.K."/>
            <person name="Rimmer G."/>
            <person name="Ryder D."/>
            <person name="Hooper P."/>
            <person name="Stone D."/>
            <person name="Feist S.W."/>
        </authorList>
    </citation>
    <scope>NUCLEOTIDE SEQUENCE</scope>
</reference>
<protein>
    <submittedName>
        <fullName evidence="1">DNA-3-methyladenine glycosylase 1</fullName>
        <ecNumber evidence="1">3.2.2.20</ecNumber>
    </submittedName>
</protein>
<dbReference type="InterPro" id="IPR005019">
    <property type="entry name" value="Adenine_glyco"/>
</dbReference>
<sequence length="208" mass="24554">MKPAPPHKQRCPWCKSHPLYIRYHDTEWGTPLYNDNQLFAYLILESAQTGLNWLTVLKKRAGYDEVFHHFNPEKIARFNKSDVQRLLLDNRIIRHRKKIESTINNAQAFLTIQERYGSFSWFLWRLVDHHPIQNQYKRTDQIPVHTTLSNQLSKILKQNGFSFLGPTTCYAYMQAIGMVNDHLISCFRYHEVQQHTSTIQQVKLPTSG</sequence>
<keyword evidence="1" id="KW-0378">Hydrolase</keyword>
<gene>
    <name evidence="1" type="primary">tag</name>
    <name evidence="1" type="ORF">CI610_02524</name>
</gene>
<dbReference type="EC" id="3.2.2.20" evidence="1"/>
<accession>A0A2H9T5N6</accession>
<evidence type="ECO:0000313" key="1">
    <source>
        <dbReference type="EMBL" id="PJE78531.1"/>
    </source>
</evidence>
<keyword evidence="1" id="KW-0326">Glycosidase</keyword>
<dbReference type="SUPFAM" id="SSF48150">
    <property type="entry name" value="DNA-glycosylase"/>
    <property type="match status" value="1"/>
</dbReference>
<dbReference type="InterPro" id="IPR011257">
    <property type="entry name" value="DNA_glycosylase"/>
</dbReference>
<name>A0A2H9T5N6_9ZZZZ</name>
<dbReference type="GO" id="GO:0006284">
    <property type="term" value="P:base-excision repair"/>
    <property type="evidence" value="ECO:0007669"/>
    <property type="project" value="InterPro"/>
</dbReference>
<proteinExistence type="predicted"/>
<dbReference type="AlphaFoldDB" id="A0A2H9T5N6"/>
<dbReference type="PANTHER" id="PTHR30037">
    <property type="entry name" value="DNA-3-METHYLADENINE GLYCOSYLASE 1"/>
    <property type="match status" value="1"/>
</dbReference>
<organism evidence="1">
    <name type="scientific">invertebrate metagenome</name>
    <dbReference type="NCBI Taxonomy" id="1711999"/>
    <lineage>
        <taxon>unclassified sequences</taxon>
        <taxon>metagenomes</taxon>
        <taxon>organismal metagenomes</taxon>
    </lineage>
</organism>
<comment type="caution">
    <text evidence="1">The sequence shown here is derived from an EMBL/GenBank/DDBJ whole genome shotgun (WGS) entry which is preliminary data.</text>
</comment>
<dbReference type="EMBL" id="NSIT01000163">
    <property type="protein sequence ID" value="PJE78531.1"/>
    <property type="molecule type" value="Genomic_DNA"/>
</dbReference>
<dbReference type="GO" id="GO:0008725">
    <property type="term" value="F:DNA-3-methyladenine glycosylase activity"/>
    <property type="evidence" value="ECO:0007669"/>
    <property type="project" value="UniProtKB-EC"/>
</dbReference>
<dbReference type="Gene3D" id="1.10.340.30">
    <property type="entry name" value="Hypothetical protein, domain 2"/>
    <property type="match status" value="1"/>
</dbReference>
<dbReference type="Pfam" id="PF03352">
    <property type="entry name" value="Adenine_glyco"/>
    <property type="match status" value="1"/>
</dbReference>